<feature type="binding site" evidence="9">
    <location>
        <begin position="35"/>
        <end position="36"/>
    </location>
    <ligand>
        <name>FAD</name>
        <dbReference type="ChEBI" id="CHEBI:57692"/>
    </ligand>
</feature>
<evidence type="ECO:0000256" key="9">
    <source>
        <dbReference type="PIRSR" id="PIRSR601613-1"/>
    </source>
</evidence>
<dbReference type="InterPro" id="IPR001613">
    <property type="entry name" value="Flavin_amine_oxidase"/>
</dbReference>
<keyword evidence="7" id="KW-0073">Auxin biosynthesis</keyword>
<keyword evidence="12" id="KW-1185">Reference proteome</keyword>
<evidence type="ECO:0000256" key="7">
    <source>
        <dbReference type="ARBA" id="ARBA00023070"/>
    </source>
</evidence>
<evidence type="ECO:0000256" key="8">
    <source>
        <dbReference type="ARBA" id="ARBA00047321"/>
    </source>
</evidence>
<dbReference type="EMBL" id="VTHL01000001">
    <property type="protein sequence ID" value="TYZ14358.1"/>
    <property type="molecule type" value="Genomic_DNA"/>
</dbReference>
<feature type="domain" description="Amine oxidase" evidence="10">
    <location>
        <begin position="16"/>
        <end position="428"/>
    </location>
</feature>
<dbReference type="InterPro" id="IPR036188">
    <property type="entry name" value="FAD/NAD-bd_sf"/>
</dbReference>
<accession>A0A5D6VI05</accession>
<dbReference type="PRINTS" id="PR00757">
    <property type="entry name" value="AMINEOXDASEF"/>
</dbReference>
<dbReference type="InterPro" id="IPR002937">
    <property type="entry name" value="Amino_oxidase"/>
</dbReference>
<evidence type="ECO:0000256" key="2">
    <source>
        <dbReference type="ARBA" id="ARBA00004814"/>
    </source>
</evidence>
<dbReference type="GO" id="GO:0050361">
    <property type="term" value="F:tryptophan 2-monooxygenase activity"/>
    <property type="evidence" value="ECO:0007669"/>
    <property type="project" value="UniProtKB-EC"/>
</dbReference>
<dbReference type="EC" id="1.13.12.3" evidence="4"/>
<dbReference type="RefSeq" id="WP_149069142.1">
    <property type="nucleotide sequence ID" value="NZ_VTHL01000001.1"/>
</dbReference>
<dbReference type="AlphaFoldDB" id="A0A5D6VI05"/>
<dbReference type="Gene3D" id="3.50.50.60">
    <property type="entry name" value="FAD/NAD(P)-binding domain"/>
    <property type="match status" value="1"/>
</dbReference>
<evidence type="ECO:0000313" key="12">
    <source>
        <dbReference type="Proteomes" id="UP000322791"/>
    </source>
</evidence>
<sequence>MPEDVVDLLIIGAGAAGLLAAREVSRAGRTVALLEARNRVGGRIYTFQEGGFTAPVEGGAEFIHGDAPLTKALLREAQVPWLSTAGRNYEVQAGQVQESTDFLPDMPALLDKLQALPQDMSLADFLHTHFPGPEHQQLRERVTQFAEGYNAADARLASAFALRDEWAGGGAEDSPRPVGGYGQLMDFLQRQAQEAGAALHLATAIRQLSWQPGQVVAEDQLGHTLQARQALITVPTGVLRAHPTQPGHLAFSPELPAHRQAAAHLGFGDVIKVLLEFEEPFWPGVSAVPDLGFIFSDAPIPTWWSQRPVPRPLLTGWLGGPAATRHRHTPDAELLELALNSLAATLTVPVQQLQQQVVAHRVLNWGADPWAQGAYSYVSVEAAAARQVLSTPVANTLFFAGEGLYEGPYTGTVEAALVSGRNAARQILQA</sequence>
<evidence type="ECO:0000256" key="5">
    <source>
        <dbReference type="ARBA" id="ARBA00017871"/>
    </source>
</evidence>
<evidence type="ECO:0000313" key="11">
    <source>
        <dbReference type="EMBL" id="TYZ14358.1"/>
    </source>
</evidence>
<evidence type="ECO:0000259" key="10">
    <source>
        <dbReference type="Pfam" id="PF01593"/>
    </source>
</evidence>
<comment type="catalytic activity">
    <reaction evidence="8">
        <text>L-tryptophan + O2 = indole-3-acetamide + CO2 + H2O</text>
        <dbReference type="Rhea" id="RHEA:16165"/>
        <dbReference type="ChEBI" id="CHEBI:15377"/>
        <dbReference type="ChEBI" id="CHEBI:15379"/>
        <dbReference type="ChEBI" id="CHEBI:16031"/>
        <dbReference type="ChEBI" id="CHEBI:16526"/>
        <dbReference type="ChEBI" id="CHEBI:57912"/>
        <dbReference type="EC" id="1.13.12.3"/>
    </reaction>
</comment>
<dbReference type="SUPFAM" id="SSF51905">
    <property type="entry name" value="FAD/NAD(P)-binding domain"/>
    <property type="match status" value="1"/>
</dbReference>
<comment type="pathway">
    <text evidence="2">Plant hormone metabolism; auxin biosynthesis.</text>
</comment>
<dbReference type="PANTHER" id="PTHR10742:SF410">
    <property type="entry name" value="LYSINE-SPECIFIC HISTONE DEMETHYLASE 2"/>
    <property type="match status" value="1"/>
</dbReference>
<evidence type="ECO:0000256" key="1">
    <source>
        <dbReference type="ARBA" id="ARBA00001974"/>
    </source>
</evidence>
<proteinExistence type="inferred from homology"/>
<organism evidence="11 12">
    <name type="scientific">Hymenobacter lutimineralis</name>
    <dbReference type="NCBI Taxonomy" id="2606448"/>
    <lineage>
        <taxon>Bacteria</taxon>
        <taxon>Pseudomonadati</taxon>
        <taxon>Bacteroidota</taxon>
        <taxon>Cytophagia</taxon>
        <taxon>Cytophagales</taxon>
        <taxon>Hymenobacteraceae</taxon>
        <taxon>Hymenobacter</taxon>
    </lineage>
</organism>
<evidence type="ECO:0000256" key="4">
    <source>
        <dbReference type="ARBA" id="ARBA00012535"/>
    </source>
</evidence>
<name>A0A5D6VI05_9BACT</name>
<dbReference type="InterPro" id="IPR050281">
    <property type="entry name" value="Flavin_monoamine_oxidase"/>
</dbReference>
<dbReference type="GO" id="GO:0009851">
    <property type="term" value="P:auxin biosynthetic process"/>
    <property type="evidence" value="ECO:0007669"/>
    <property type="project" value="UniProtKB-KW"/>
</dbReference>
<comment type="similarity">
    <text evidence="3">Belongs to the tryptophan 2-monooxygenase family.</text>
</comment>
<comment type="caution">
    <text evidence="11">The sequence shown here is derived from an EMBL/GenBank/DDBJ whole genome shotgun (WGS) entry which is preliminary data.</text>
</comment>
<gene>
    <name evidence="11" type="ORF">FY528_01115</name>
</gene>
<protein>
    <recommendedName>
        <fullName evidence="5">Tryptophan 2-monooxygenase</fullName>
        <ecNumber evidence="4">1.13.12.3</ecNumber>
    </recommendedName>
</protein>
<evidence type="ECO:0000256" key="3">
    <source>
        <dbReference type="ARBA" id="ARBA00005833"/>
    </source>
</evidence>
<reference evidence="11 12" key="1">
    <citation type="submission" date="2019-08" db="EMBL/GenBank/DDBJ databases">
        <authorList>
            <person name="Seo M.-J."/>
        </authorList>
    </citation>
    <scope>NUCLEOTIDE SEQUENCE [LARGE SCALE GENOMIC DNA]</scope>
    <source>
        <strain evidence="11 12">KIGAM108</strain>
    </source>
</reference>
<comment type="cofactor">
    <cofactor evidence="1">
        <name>FAD</name>
        <dbReference type="ChEBI" id="CHEBI:57692"/>
    </cofactor>
</comment>
<dbReference type="Proteomes" id="UP000322791">
    <property type="component" value="Unassembled WGS sequence"/>
</dbReference>
<evidence type="ECO:0000256" key="6">
    <source>
        <dbReference type="ARBA" id="ARBA00023002"/>
    </source>
</evidence>
<dbReference type="Pfam" id="PF01593">
    <property type="entry name" value="Amino_oxidase"/>
    <property type="match status" value="1"/>
</dbReference>
<dbReference type="PANTHER" id="PTHR10742">
    <property type="entry name" value="FLAVIN MONOAMINE OXIDASE"/>
    <property type="match status" value="1"/>
</dbReference>
<keyword evidence="6" id="KW-0560">Oxidoreductase</keyword>
<dbReference type="SUPFAM" id="SSF54373">
    <property type="entry name" value="FAD-linked reductases, C-terminal domain"/>
    <property type="match status" value="1"/>
</dbReference>